<protein>
    <submittedName>
        <fullName evidence="1">Uncharacterized protein</fullName>
    </submittedName>
</protein>
<dbReference type="Proteomes" id="UP000284794">
    <property type="component" value="Unassembled WGS sequence"/>
</dbReference>
<name>A0A414D9N6_9FIRM</name>
<dbReference type="Pfam" id="PF13455">
    <property type="entry name" value="MUG113"/>
    <property type="match status" value="1"/>
</dbReference>
<comment type="caution">
    <text evidence="1">The sequence shown here is derived from an EMBL/GenBank/DDBJ whole genome shotgun (WGS) entry which is preliminary data.</text>
</comment>
<dbReference type="AlphaFoldDB" id="A0A414D9N6"/>
<sequence>MIKTIRTGIVFPFSPRKVFRVYDASYSEKLVHKELAQYRIRNDREFFILSYSKACEMIEKILIDNNMMYYKYDNKEK</sequence>
<dbReference type="EMBL" id="QSIS01000014">
    <property type="protein sequence ID" value="RHD07257.1"/>
    <property type="molecule type" value="Genomic_DNA"/>
</dbReference>
<dbReference type="RefSeq" id="WP_118009765.1">
    <property type="nucleotide sequence ID" value="NZ_JBBNIX010000017.1"/>
</dbReference>
<organism evidence="1 2">
    <name type="scientific">Lachnospira eligens</name>
    <dbReference type="NCBI Taxonomy" id="39485"/>
    <lineage>
        <taxon>Bacteria</taxon>
        <taxon>Bacillati</taxon>
        <taxon>Bacillota</taxon>
        <taxon>Clostridia</taxon>
        <taxon>Lachnospirales</taxon>
        <taxon>Lachnospiraceae</taxon>
        <taxon>Lachnospira</taxon>
    </lineage>
</organism>
<evidence type="ECO:0000313" key="1">
    <source>
        <dbReference type="EMBL" id="RHD07257.1"/>
    </source>
</evidence>
<proteinExistence type="predicted"/>
<reference evidence="1 2" key="1">
    <citation type="submission" date="2018-08" db="EMBL/GenBank/DDBJ databases">
        <title>A genome reference for cultivated species of the human gut microbiota.</title>
        <authorList>
            <person name="Zou Y."/>
            <person name="Xue W."/>
            <person name="Luo G."/>
        </authorList>
    </citation>
    <scope>NUCLEOTIDE SEQUENCE [LARGE SCALE GENOMIC DNA]</scope>
    <source>
        <strain evidence="1 2">AM32-2AC</strain>
    </source>
</reference>
<evidence type="ECO:0000313" key="2">
    <source>
        <dbReference type="Proteomes" id="UP000284794"/>
    </source>
</evidence>
<accession>A0A414D9N6</accession>
<gene>
    <name evidence="1" type="ORF">DW811_10135</name>
</gene>